<dbReference type="EMBL" id="CAAGWG010000006">
    <property type="protein sequence ID" value="VGD03514.1"/>
    <property type="molecule type" value="Genomic_DNA"/>
</dbReference>
<dbReference type="SUPFAM" id="SSF103473">
    <property type="entry name" value="MFS general substrate transporter"/>
    <property type="match status" value="1"/>
</dbReference>
<dbReference type="PROSITE" id="PS50850">
    <property type="entry name" value="MFS"/>
    <property type="match status" value="1"/>
</dbReference>
<evidence type="ECO:0000313" key="10">
    <source>
        <dbReference type="Proteomes" id="UP000294876"/>
    </source>
</evidence>
<gene>
    <name evidence="7" type="primary">ynfM_3</name>
    <name evidence="8" type="synonym">ynfM_2</name>
    <name evidence="7" type="ORF">NCTC9617_01114</name>
    <name evidence="8" type="ORF">SAMEA104567804_02343</name>
</gene>
<evidence type="ECO:0000256" key="3">
    <source>
        <dbReference type="ARBA" id="ARBA00022989"/>
    </source>
</evidence>
<feature type="transmembrane region" description="Helical" evidence="5">
    <location>
        <begin position="379"/>
        <end position="399"/>
    </location>
</feature>
<feature type="transmembrane region" description="Helical" evidence="5">
    <location>
        <begin position="180"/>
        <end position="200"/>
    </location>
</feature>
<protein>
    <submittedName>
        <fullName evidence="7">Major facilitator transporter</fullName>
    </submittedName>
</protein>
<feature type="transmembrane region" description="Helical" evidence="5">
    <location>
        <begin position="267"/>
        <end position="284"/>
    </location>
</feature>
<proteinExistence type="predicted"/>
<dbReference type="Proteomes" id="UP000294876">
    <property type="component" value="Unassembled WGS sequence"/>
</dbReference>
<dbReference type="PANTHER" id="PTHR42910">
    <property type="entry name" value="TRANSPORTER SCO4007-RELATED"/>
    <property type="match status" value="1"/>
</dbReference>
<dbReference type="AlphaFoldDB" id="A0A060VHC4"/>
<organism evidence="7 9">
    <name type="scientific">Klebsiella pneumoniae</name>
    <dbReference type="NCBI Taxonomy" id="573"/>
    <lineage>
        <taxon>Bacteria</taxon>
        <taxon>Pseudomonadati</taxon>
        <taxon>Pseudomonadota</taxon>
        <taxon>Gammaproteobacteria</taxon>
        <taxon>Enterobacterales</taxon>
        <taxon>Enterobacteriaceae</taxon>
        <taxon>Klebsiella/Raoultella group</taxon>
        <taxon>Klebsiella</taxon>
        <taxon>Klebsiella pneumoniae complex</taxon>
    </lineage>
</organism>
<keyword evidence="4 5" id="KW-0472">Membrane</keyword>
<keyword evidence="2 5" id="KW-0812">Transmembrane</keyword>
<feature type="transmembrane region" description="Helical" evidence="5">
    <location>
        <begin position="21"/>
        <end position="43"/>
    </location>
</feature>
<feature type="transmembrane region" description="Helical" evidence="5">
    <location>
        <begin position="63"/>
        <end position="85"/>
    </location>
</feature>
<dbReference type="InterPro" id="IPR036259">
    <property type="entry name" value="MFS_trans_sf"/>
</dbReference>
<dbReference type="PANTHER" id="PTHR42910:SF1">
    <property type="entry name" value="MAJOR FACILITATOR SUPERFAMILY (MFS) PROFILE DOMAIN-CONTAINING PROTEIN"/>
    <property type="match status" value="1"/>
</dbReference>
<feature type="transmembrane region" description="Helical" evidence="5">
    <location>
        <begin position="150"/>
        <end position="168"/>
    </location>
</feature>
<reference evidence="7 9" key="1">
    <citation type="submission" date="2018-06" db="EMBL/GenBank/DDBJ databases">
        <authorList>
            <consortium name="Pathogen Informatics"/>
            <person name="Doyle S."/>
        </authorList>
    </citation>
    <scope>NUCLEOTIDE SEQUENCE [LARGE SCALE GENOMIC DNA]</scope>
    <source>
        <strain evidence="7 9">NCTC9617</strain>
    </source>
</reference>
<evidence type="ECO:0000256" key="4">
    <source>
        <dbReference type="ARBA" id="ARBA00023136"/>
    </source>
</evidence>
<feature type="transmembrane region" description="Helical" evidence="5">
    <location>
        <begin position="354"/>
        <end position="373"/>
    </location>
</feature>
<dbReference type="EMBL" id="UGNC01000004">
    <property type="protein sequence ID" value="STW39589.1"/>
    <property type="molecule type" value="Genomic_DNA"/>
</dbReference>
<feature type="transmembrane region" description="Helical" evidence="5">
    <location>
        <begin position="92"/>
        <end position="111"/>
    </location>
</feature>
<evidence type="ECO:0000256" key="1">
    <source>
        <dbReference type="ARBA" id="ARBA00022475"/>
    </source>
</evidence>
<sequence>MKCKASRCTGQRIQTASVPDTMLTTGITALFSLTCALAVANVYSAQPLLDSMAVSLKVSPGMIGSVITATQAGYAIGLLFLVPLGDWLNRKYVVMSQLLLSVAALVAAGLSPNIATLLGAMLIVGLMAVVVQVLVAWVAILATPQKRGQAVGTLTSGIVSGILLSRFISGAIADIAGWRAVYLTAACLMLVIAGVVWKIMPSPPQQPQPQKPTYLSLLKSVFQLYLTEPQLRKRGILALFIFAAFSMLWTTMVMPLTALSLSHTQTGMFGLAGFAGMLAAARAGKWADQGWAQRTTGLALALLTISWLPIGYAETSLLWLIAGVIALDFAVQAVHVSSQSLIIAARPAAASRLVGAYMCFYSLGSATGAIVATQLYSHWGWQAVCLAGAAVSACAFLIWSGSRQS</sequence>
<feature type="transmembrane region" description="Helical" evidence="5">
    <location>
        <begin position="316"/>
        <end position="334"/>
    </location>
</feature>
<evidence type="ECO:0000313" key="8">
    <source>
        <dbReference type="EMBL" id="VGD03514.1"/>
    </source>
</evidence>
<dbReference type="Gene3D" id="1.20.1250.20">
    <property type="entry name" value="MFS general substrate transporter like domains"/>
    <property type="match status" value="1"/>
</dbReference>
<name>A0A060VHC4_KLEPN</name>
<feature type="transmembrane region" description="Helical" evidence="5">
    <location>
        <begin position="291"/>
        <end position="310"/>
    </location>
</feature>
<evidence type="ECO:0000313" key="7">
    <source>
        <dbReference type="EMBL" id="STW39589.1"/>
    </source>
</evidence>
<dbReference type="CDD" id="cd17324">
    <property type="entry name" value="MFS_NepI_like"/>
    <property type="match status" value="1"/>
</dbReference>
<dbReference type="Proteomes" id="UP000255167">
    <property type="component" value="Unassembled WGS sequence"/>
</dbReference>
<evidence type="ECO:0000256" key="2">
    <source>
        <dbReference type="ARBA" id="ARBA00022692"/>
    </source>
</evidence>
<accession>A0A060VHC4</accession>
<feature type="transmembrane region" description="Helical" evidence="5">
    <location>
        <begin position="236"/>
        <end position="261"/>
    </location>
</feature>
<dbReference type="InterPro" id="IPR020846">
    <property type="entry name" value="MFS_dom"/>
</dbReference>
<feature type="transmembrane region" description="Helical" evidence="5">
    <location>
        <begin position="117"/>
        <end position="143"/>
    </location>
</feature>
<evidence type="ECO:0000313" key="9">
    <source>
        <dbReference type="Proteomes" id="UP000255167"/>
    </source>
</evidence>
<keyword evidence="1" id="KW-1003">Cell membrane</keyword>
<dbReference type="Pfam" id="PF07690">
    <property type="entry name" value="MFS_1"/>
    <property type="match status" value="1"/>
</dbReference>
<evidence type="ECO:0000256" key="5">
    <source>
        <dbReference type="SAM" id="Phobius"/>
    </source>
</evidence>
<feature type="domain" description="Major facilitator superfamily (MFS) profile" evidence="6">
    <location>
        <begin position="24"/>
        <end position="405"/>
    </location>
</feature>
<dbReference type="InterPro" id="IPR011701">
    <property type="entry name" value="MFS"/>
</dbReference>
<evidence type="ECO:0000259" key="6">
    <source>
        <dbReference type="PROSITE" id="PS50850"/>
    </source>
</evidence>
<reference evidence="8 10" key="2">
    <citation type="submission" date="2019-03" db="EMBL/GenBank/DDBJ databases">
        <authorList>
            <consortium name="Pathogen Informatics"/>
        </authorList>
    </citation>
    <scope>NUCLEOTIDE SEQUENCE [LARGE SCALE GENOMIC DNA]</scope>
    <source>
        <strain evidence="8 10">5012STDY7312589</strain>
    </source>
</reference>
<dbReference type="GO" id="GO:0022857">
    <property type="term" value="F:transmembrane transporter activity"/>
    <property type="evidence" value="ECO:0007669"/>
    <property type="project" value="InterPro"/>
</dbReference>
<keyword evidence="3 5" id="KW-1133">Transmembrane helix</keyword>